<dbReference type="PANTHER" id="PTHR32347">
    <property type="entry name" value="EFFLUX SYSTEM COMPONENT YKNX-RELATED"/>
    <property type="match status" value="1"/>
</dbReference>
<reference evidence="7 8" key="1">
    <citation type="journal article" date="2016" name="Nat. Commun.">
        <title>Thousands of microbial genomes shed light on interconnected biogeochemical processes in an aquifer system.</title>
        <authorList>
            <person name="Anantharaman K."/>
            <person name="Brown C.T."/>
            <person name="Hug L.A."/>
            <person name="Sharon I."/>
            <person name="Castelle C.J."/>
            <person name="Probst A.J."/>
            <person name="Thomas B.C."/>
            <person name="Singh A."/>
            <person name="Wilkins M.J."/>
            <person name="Karaoz U."/>
            <person name="Brodie E.L."/>
            <person name="Williams K.H."/>
            <person name="Hubbard S.S."/>
            <person name="Banfield J.F."/>
        </authorList>
    </citation>
    <scope>NUCLEOTIDE SEQUENCE [LARGE SCALE GENOMIC DNA]</scope>
</reference>
<evidence type="ECO:0000313" key="8">
    <source>
        <dbReference type="Proteomes" id="UP000178526"/>
    </source>
</evidence>
<protein>
    <submittedName>
        <fullName evidence="7">Efflux transporter periplasmic adaptor subunit</fullName>
    </submittedName>
</protein>
<dbReference type="EMBL" id="MGDB01000156">
    <property type="protein sequence ID" value="OGL38091.1"/>
    <property type="molecule type" value="Genomic_DNA"/>
</dbReference>
<dbReference type="NCBIfam" id="TIGR01730">
    <property type="entry name" value="RND_mfp"/>
    <property type="match status" value="1"/>
</dbReference>
<comment type="similarity">
    <text evidence="2">Belongs to the membrane fusion protein (MFP) (TC 8.A.1) family.</text>
</comment>
<dbReference type="InterPro" id="IPR058625">
    <property type="entry name" value="MdtA-like_BSH"/>
</dbReference>
<dbReference type="InterPro" id="IPR006143">
    <property type="entry name" value="RND_pump_MFP"/>
</dbReference>
<dbReference type="GO" id="GO:0030313">
    <property type="term" value="C:cell envelope"/>
    <property type="evidence" value="ECO:0007669"/>
    <property type="project" value="UniProtKB-SubCell"/>
</dbReference>
<evidence type="ECO:0000256" key="3">
    <source>
        <dbReference type="ARBA" id="ARBA00023054"/>
    </source>
</evidence>
<dbReference type="InterPro" id="IPR058636">
    <property type="entry name" value="Beta-barrel_YknX"/>
</dbReference>
<feature type="domain" description="Multidrug resistance protein MdtA-like alpha-helical hairpin" evidence="4">
    <location>
        <begin position="103"/>
        <end position="170"/>
    </location>
</feature>
<dbReference type="SUPFAM" id="SSF111369">
    <property type="entry name" value="HlyD-like secretion proteins"/>
    <property type="match status" value="1"/>
</dbReference>
<dbReference type="InterPro" id="IPR058624">
    <property type="entry name" value="MdtA-like_HH"/>
</dbReference>
<dbReference type="Proteomes" id="UP000178526">
    <property type="component" value="Unassembled WGS sequence"/>
</dbReference>
<evidence type="ECO:0000256" key="2">
    <source>
        <dbReference type="ARBA" id="ARBA00009477"/>
    </source>
</evidence>
<comment type="subcellular location">
    <subcellularLocation>
        <location evidence="1">Cell envelope</location>
    </subcellularLocation>
</comment>
<organism evidence="7 8">
    <name type="scientific">Candidatus Schekmanbacteria bacterium GWA2_38_11</name>
    <dbReference type="NCBI Taxonomy" id="1817876"/>
    <lineage>
        <taxon>Bacteria</taxon>
        <taxon>Candidatus Schekmaniibacteriota</taxon>
    </lineage>
</organism>
<comment type="caution">
    <text evidence="7">The sequence shown here is derived from an EMBL/GenBank/DDBJ whole genome shotgun (WGS) entry which is preliminary data.</text>
</comment>
<dbReference type="Pfam" id="PF25876">
    <property type="entry name" value="HH_MFP_RND"/>
    <property type="match status" value="1"/>
</dbReference>
<evidence type="ECO:0000313" key="7">
    <source>
        <dbReference type="EMBL" id="OGL38091.1"/>
    </source>
</evidence>
<dbReference type="Gene3D" id="1.10.287.470">
    <property type="entry name" value="Helix hairpin bin"/>
    <property type="match status" value="1"/>
</dbReference>
<sequence length="386" mass="42082">MKKIAVVTLIVAILGTGLFVLLKEKKSGIKFRTEKVVKGEIEATVTATGTVNPVTTVLVGTQVSGTIKHLYADFNSSVKKGELIALIDPDRFEADVEQSRANLISAKANVEKSEALLTDAKVTMERKKELFEKGFGSKSDFDTAEANYNSARAQLGADKARVAQAAANLRSSETNLMYTKILSPVDGIVISRNVDVGQTVAATFQTPTLFTIAEDLTKMQIDSSVDEADIGKIQADQPVKFTVDAYPDITFEGKVTQIRNAPVIVQNVVTYDVVVKVDNSELKLKPGMTANISIIVANKKDVLKIPNVALRFRLPENGMGKQEQKGYGVWILDKEKPMRITVSTGISDGNYTELLSGEIKEGRELIVESLMIKPKDMGSSPIPRMR</sequence>
<gene>
    <name evidence="7" type="ORF">A2042_07045</name>
</gene>
<feature type="domain" description="YknX-like beta-barrel" evidence="6">
    <location>
        <begin position="219"/>
        <end position="294"/>
    </location>
</feature>
<evidence type="ECO:0000259" key="4">
    <source>
        <dbReference type="Pfam" id="PF25876"/>
    </source>
</evidence>
<dbReference type="FunFam" id="2.40.30.170:FF:000010">
    <property type="entry name" value="Efflux RND transporter periplasmic adaptor subunit"/>
    <property type="match status" value="1"/>
</dbReference>
<evidence type="ECO:0000259" key="6">
    <source>
        <dbReference type="Pfam" id="PF25990"/>
    </source>
</evidence>
<evidence type="ECO:0000259" key="5">
    <source>
        <dbReference type="Pfam" id="PF25917"/>
    </source>
</evidence>
<dbReference type="PANTHER" id="PTHR32347:SF14">
    <property type="entry name" value="EFFLUX SYSTEM COMPONENT YKNX-RELATED"/>
    <property type="match status" value="1"/>
</dbReference>
<dbReference type="InterPro" id="IPR050465">
    <property type="entry name" value="UPF0194_transport"/>
</dbReference>
<keyword evidence="3" id="KW-0175">Coiled coil</keyword>
<dbReference type="Gene3D" id="2.40.30.170">
    <property type="match status" value="1"/>
</dbReference>
<proteinExistence type="inferred from homology"/>
<dbReference type="Pfam" id="PF25917">
    <property type="entry name" value="BSH_RND"/>
    <property type="match status" value="1"/>
</dbReference>
<dbReference type="GO" id="GO:0016020">
    <property type="term" value="C:membrane"/>
    <property type="evidence" value="ECO:0007669"/>
    <property type="project" value="InterPro"/>
</dbReference>
<dbReference type="Pfam" id="PF25990">
    <property type="entry name" value="Beta-barrel_YknX"/>
    <property type="match status" value="1"/>
</dbReference>
<dbReference type="AlphaFoldDB" id="A0A1F7R9K3"/>
<dbReference type="Gene3D" id="2.40.50.100">
    <property type="match status" value="1"/>
</dbReference>
<feature type="domain" description="Multidrug resistance protein MdtA-like barrel-sandwich hybrid" evidence="5">
    <location>
        <begin position="56"/>
        <end position="209"/>
    </location>
</feature>
<name>A0A1F7R9K3_9BACT</name>
<dbReference type="GO" id="GO:0015562">
    <property type="term" value="F:efflux transmembrane transporter activity"/>
    <property type="evidence" value="ECO:0007669"/>
    <property type="project" value="InterPro"/>
</dbReference>
<evidence type="ECO:0000256" key="1">
    <source>
        <dbReference type="ARBA" id="ARBA00004196"/>
    </source>
</evidence>
<accession>A0A1F7R9K3</accession>